<organism evidence="2 3">
    <name type="scientific">Actinopolyspora xinjiangensis</name>
    <dbReference type="NCBI Taxonomy" id="405564"/>
    <lineage>
        <taxon>Bacteria</taxon>
        <taxon>Bacillati</taxon>
        <taxon>Actinomycetota</taxon>
        <taxon>Actinomycetes</taxon>
        <taxon>Actinopolysporales</taxon>
        <taxon>Actinopolysporaceae</taxon>
        <taxon>Actinopolyspora</taxon>
    </lineage>
</organism>
<dbReference type="InterPro" id="IPR007278">
    <property type="entry name" value="DUF397"/>
</dbReference>
<dbReference type="AlphaFoldDB" id="A0A1H0WGH9"/>
<dbReference type="Proteomes" id="UP000199497">
    <property type="component" value="Unassembled WGS sequence"/>
</dbReference>
<proteinExistence type="predicted"/>
<gene>
    <name evidence="2" type="ORF">SAMN04487905_11266</name>
</gene>
<dbReference type="EMBL" id="FNJR01000012">
    <property type="protein sequence ID" value="SDP89832.1"/>
    <property type="molecule type" value="Genomic_DNA"/>
</dbReference>
<keyword evidence="3" id="KW-1185">Reference proteome</keyword>
<dbReference type="Pfam" id="PF04149">
    <property type="entry name" value="DUF397"/>
    <property type="match status" value="1"/>
</dbReference>
<evidence type="ECO:0000313" key="2">
    <source>
        <dbReference type="EMBL" id="SDP89832.1"/>
    </source>
</evidence>
<evidence type="ECO:0000259" key="1">
    <source>
        <dbReference type="Pfam" id="PF04149"/>
    </source>
</evidence>
<sequence length="61" mass="6597">MRAVAAVAWRKSSHSMNQGACVEVAPMECGVAVRDSKDPAAGVLLVNRRQWTDFLAALRTP</sequence>
<dbReference type="STRING" id="405564.SAMN04487905_11266"/>
<feature type="domain" description="DUF397" evidence="1">
    <location>
        <begin position="8"/>
        <end position="59"/>
    </location>
</feature>
<accession>A0A1H0WGH9</accession>
<name>A0A1H0WGH9_9ACTN</name>
<dbReference type="RefSeq" id="WP_092603819.1">
    <property type="nucleotide sequence ID" value="NZ_FNJR01000012.1"/>
</dbReference>
<evidence type="ECO:0000313" key="3">
    <source>
        <dbReference type="Proteomes" id="UP000199497"/>
    </source>
</evidence>
<dbReference type="OrthoDB" id="4570646at2"/>
<reference evidence="3" key="1">
    <citation type="submission" date="2016-10" db="EMBL/GenBank/DDBJ databases">
        <authorList>
            <person name="Varghese N."/>
            <person name="Submissions S."/>
        </authorList>
    </citation>
    <scope>NUCLEOTIDE SEQUENCE [LARGE SCALE GENOMIC DNA]</scope>
    <source>
        <strain evidence="3">DSM 46732</strain>
    </source>
</reference>
<protein>
    <recommendedName>
        <fullName evidence="1">DUF397 domain-containing protein</fullName>
    </recommendedName>
</protein>